<reference evidence="8" key="3">
    <citation type="submission" date="2015-10" db="EMBL/GenBank/DDBJ databases">
        <authorList>
            <consortium name="FlyBase"/>
        </authorList>
    </citation>
    <scope>NUCLEOTIDE SEQUENCE</scope>
    <source>
        <strain evidence="8">TSC#14024-0371.13</strain>
    </source>
</reference>
<evidence type="ECO:0000256" key="2">
    <source>
        <dbReference type="ARBA" id="ARBA00022771"/>
    </source>
</evidence>
<evidence type="ECO:0000259" key="7">
    <source>
        <dbReference type="PROSITE" id="PS50089"/>
    </source>
</evidence>
<dbReference type="Pfam" id="PF13639">
    <property type="entry name" value="zf-RING_2"/>
    <property type="match status" value="2"/>
</dbReference>
<keyword evidence="6" id="KW-0732">Signal</keyword>
<dbReference type="AlphaFoldDB" id="B3LZ48"/>
<dbReference type="InterPro" id="IPR001841">
    <property type="entry name" value="Znf_RING"/>
</dbReference>
<evidence type="ECO:0000313" key="8">
    <source>
        <dbReference type="EMBL" id="EDV42975.1"/>
    </source>
</evidence>
<dbReference type="KEGG" id="dan:6499538"/>
<proteinExistence type="predicted"/>
<keyword evidence="2 4" id="KW-0863">Zinc-finger</keyword>
<feature type="chain" id="PRO_5014298417" evidence="6">
    <location>
        <begin position="17"/>
        <end position="162"/>
    </location>
</feature>
<accession>B3LZ48</accession>
<sequence>MNILGLTVVLIAAAAAIFFSWPSTPQVAPHRNRDEEEEEIHGPDGKLRSHFGQQQMRRSRPGDKCSVCLDEMMDGELHMMQCGHALHTTCFEEYRYLRRNCPLCSKLVNPSLPGDDCPICLGPLSKDDMRHLACQHAQHSQCLAQFRFSGYKVCPLCRQPDI</sequence>
<dbReference type="eggNOG" id="ENOG502T9A0">
    <property type="taxonomic scope" value="Eukaryota"/>
</dbReference>
<dbReference type="PANTHER" id="PTHR45969">
    <property type="entry name" value="RING ZINC FINGER PROTEIN-RELATED"/>
    <property type="match status" value="1"/>
</dbReference>
<evidence type="ECO:0000256" key="5">
    <source>
        <dbReference type="SAM" id="MobiDB-lite"/>
    </source>
</evidence>
<protein>
    <submittedName>
        <fullName evidence="8">Uncharacterized protein, isoform A</fullName>
    </submittedName>
    <submittedName>
        <fullName evidence="9">Uncharacterized protein, isoform B</fullName>
    </submittedName>
</protein>
<dbReference type="FunCoup" id="B3LZ48">
    <property type="interactions" value="36"/>
</dbReference>
<dbReference type="EMBL" id="CH902617">
    <property type="protein sequence ID" value="EDV42975.1"/>
    <property type="molecule type" value="Genomic_DNA"/>
</dbReference>
<evidence type="ECO:0000256" key="4">
    <source>
        <dbReference type="PROSITE-ProRule" id="PRU00175"/>
    </source>
</evidence>
<dbReference type="GO" id="GO:0008270">
    <property type="term" value="F:zinc ion binding"/>
    <property type="evidence" value="ECO:0007669"/>
    <property type="project" value="UniProtKB-KW"/>
</dbReference>
<dbReference type="SMART" id="SM00184">
    <property type="entry name" value="RING"/>
    <property type="match status" value="2"/>
</dbReference>
<dbReference type="PROSITE" id="PS50089">
    <property type="entry name" value="ZF_RING_2"/>
    <property type="match status" value="2"/>
</dbReference>
<keyword evidence="3" id="KW-0862">Zinc</keyword>
<dbReference type="PANTHER" id="PTHR45969:SF69">
    <property type="entry name" value="FINGER DOMAIN PROTEIN, PUTATIVE (AFU_ORTHOLOGUE AFUA_3G12190)-RELATED"/>
    <property type="match status" value="1"/>
</dbReference>
<feature type="region of interest" description="Disordered" evidence="5">
    <location>
        <begin position="25"/>
        <end position="58"/>
    </location>
</feature>
<organism evidence="8 10">
    <name type="scientific">Drosophila ananassae</name>
    <name type="common">Fruit fly</name>
    <dbReference type="NCBI Taxonomy" id="7217"/>
    <lineage>
        <taxon>Eukaryota</taxon>
        <taxon>Metazoa</taxon>
        <taxon>Ecdysozoa</taxon>
        <taxon>Arthropoda</taxon>
        <taxon>Hexapoda</taxon>
        <taxon>Insecta</taxon>
        <taxon>Pterygota</taxon>
        <taxon>Neoptera</taxon>
        <taxon>Endopterygota</taxon>
        <taxon>Diptera</taxon>
        <taxon>Brachycera</taxon>
        <taxon>Muscomorpha</taxon>
        <taxon>Ephydroidea</taxon>
        <taxon>Drosophilidae</taxon>
        <taxon>Drosophila</taxon>
        <taxon>Sophophora</taxon>
    </lineage>
</organism>
<feature type="domain" description="RING-type" evidence="7">
    <location>
        <begin position="117"/>
        <end position="158"/>
    </location>
</feature>
<dbReference type="GeneID" id="6499538"/>
<dbReference type="OMA" id="CFQEFRY"/>
<dbReference type="UniPathway" id="UPA00143"/>
<evidence type="ECO:0000313" key="9">
    <source>
        <dbReference type="EMBL" id="KPU80019.1"/>
    </source>
</evidence>
<evidence type="ECO:0000313" key="10">
    <source>
        <dbReference type="Proteomes" id="UP000007801"/>
    </source>
</evidence>
<dbReference type="EMBL" id="CH902617">
    <property type="protein sequence ID" value="KPU80019.1"/>
    <property type="molecule type" value="Genomic_DNA"/>
</dbReference>
<dbReference type="OrthoDB" id="8062037at2759"/>
<dbReference type="HOGENOM" id="CLU_1637178_0_0_1"/>
<reference evidence="8" key="2">
    <citation type="journal article" date="2008" name="Bioinformatics">
        <title>Assembly reconciliation.</title>
        <authorList>
            <person name="Zimin A.V."/>
            <person name="Smith D.R."/>
            <person name="Sutton G."/>
            <person name="Yorke J.A."/>
        </authorList>
    </citation>
    <scope>NUCLEOTIDE SEQUENCE</scope>
    <source>
        <strain evidence="8">TSC#14024-0371.13</strain>
    </source>
</reference>
<dbReference type="Proteomes" id="UP000007801">
    <property type="component" value="Unassembled WGS sequence"/>
</dbReference>
<dbReference type="InterPro" id="IPR013083">
    <property type="entry name" value="Znf_RING/FYVE/PHD"/>
</dbReference>
<evidence type="ECO:0000256" key="6">
    <source>
        <dbReference type="SAM" id="SignalP"/>
    </source>
</evidence>
<evidence type="ECO:0000256" key="1">
    <source>
        <dbReference type="ARBA" id="ARBA00022723"/>
    </source>
</evidence>
<evidence type="ECO:0000256" key="3">
    <source>
        <dbReference type="ARBA" id="ARBA00022833"/>
    </source>
</evidence>
<dbReference type="GO" id="GO:0016567">
    <property type="term" value="P:protein ubiquitination"/>
    <property type="evidence" value="ECO:0007669"/>
    <property type="project" value="UniProtKB-UniPathway"/>
</dbReference>
<reference evidence="8 10" key="1">
    <citation type="journal article" date="2007" name="Nature">
        <title>Evolution of genes and genomes on the Drosophila phylogeny.</title>
        <authorList>
            <consortium name="Drosophila 12 Genomes Consortium"/>
            <person name="Clark A.G."/>
            <person name="Eisen M.B."/>
            <person name="Smith D.R."/>
            <person name="Bergman C.M."/>
            <person name="Oliver B."/>
            <person name="Markow T.A."/>
            <person name="Kaufman T.C."/>
            <person name="Kellis M."/>
            <person name="Gelbart W."/>
            <person name="Iyer V.N."/>
            <person name="Pollard D.A."/>
            <person name="Sackton T.B."/>
            <person name="Larracuente A.M."/>
            <person name="Singh N.D."/>
            <person name="Abad J.P."/>
            <person name="Abt D.N."/>
            <person name="Adryan B."/>
            <person name="Aguade M."/>
            <person name="Akashi H."/>
            <person name="Anderson W.W."/>
            <person name="Aquadro C.F."/>
            <person name="Ardell D.H."/>
            <person name="Arguello R."/>
            <person name="Artieri C.G."/>
            <person name="Barbash D.A."/>
            <person name="Barker D."/>
            <person name="Barsanti P."/>
            <person name="Batterham P."/>
            <person name="Batzoglou S."/>
            <person name="Begun D."/>
            <person name="Bhutkar A."/>
            <person name="Blanco E."/>
            <person name="Bosak S.A."/>
            <person name="Bradley R.K."/>
            <person name="Brand A.D."/>
            <person name="Brent M.R."/>
            <person name="Brooks A.N."/>
            <person name="Brown R.H."/>
            <person name="Butlin R.K."/>
            <person name="Caggese C."/>
            <person name="Calvi B.R."/>
            <person name="Bernardo de Carvalho A."/>
            <person name="Caspi A."/>
            <person name="Castrezana S."/>
            <person name="Celniker S.E."/>
            <person name="Chang J.L."/>
            <person name="Chapple C."/>
            <person name="Chatterji S."/>
            <person name="Chinwalla A."/>
            <person name="Civetta A."/>
            <person name="Clifton S.W."/>
            <person name="Comeron J.M."/>
            <person name="Costello J.C."/>
            <person name="Coyne J.A."/>
            <person name="Daub J."/>
            <person name="David R.G."/>
            <person name="Delcher A.L."/>
            <person name="Delehaunty K."/>
            <person name="Do C.B."/>
            <person name="Ebling H."/>
            <person name="Edwards K."/>
            <person name="Eickbush T."/>
            <person name="Evans J.D."/>
            <person name="Filipski A."/>
            <person name="Findeiss S."/>
            <person name="Freyhult E."/>
            <person name="Fulton L."/>
            <person name="Fulton R."/>
            <person name="Garcia A.C."/>
            <person name="Gardiner A."/>
            <person name="Garfield D.A."/>
            <person name="Garvin B.E."/>
            <person name="Gibson G."/>
            <person name="Gilbert D."/>
            <person name="Gnerre S."/>
            <person name="Godfrey J."/>
            <person name="Good R."/>
            <person name="Gotea V."/>
            <person name="Gravely B."/>
            <person name="Greenberg A.J."/>
            <person name="Griffiths-Jones S."/>
            <person name="Gross S."/>
            <person name="Guigo R."/>
            <person name="Gustafson E.A."/>
            <person name="Haerty W."/>
            <person name="Hahn M.W."/>
            <person name="Halligan D.L."/>
            <person name="Halpern A.L."/>
            <person name="Halter G.M."/>
            <person name="Han M.V."/>
            <person name="Heger A."/>
            <person name="Hillier L."/>
            <person name="Hinrichs A.S."/>
            <person name="Holmes I."/>
            <person name="Hoskins R.A."/>
            <person name="Hubisz M.J."/>
            <person name="Hultmark D."/>
            <person name="Huntley M.A."/>
            <person name="Jaffe D.B."/>
            <person name="Jagadeeshan S."/>
            <person name="Jeck W.R."/>
            <person name="Johnson J."/>
            <person name="Jones C.D."/>
            <person name="Jordan W.C."/>
            <person name="Karpen G.H."/>
            <person name="Kataoka E."/>
            <person name="Keightley P.D."/>
            <person name="Kheradpour P."/>
            <person name="Kirkness E.F."/>
            <person name="Koerich L.B."/>
            <person name="Kristiansen K."/>
            <person name="Kudrna D."/>
            <person name="Kulathinal R.J."/>
            <person name="Kumar S."/>
            <person name="Kwok R."/>
            <person name="Lander E."/>
            <person name="Langley C.H."/>
            <person name="Lapoint R."/>
            <person name="Lazzaro B.P."/>
            <person name="Lee S.J."/>
            <person name="Levesque L."/>
            <person name="Li R."/>
            <person name="Lin C.F."/>
            <person name="Lin M.F."/>
            <person name="Lindblad-Toh K."/>
            <person name="Llopart A."/>
            <person name="Long M."/>
            <person name="Low L."/>
            <person name="Lozovsky E."/>
            <person name="Lu J."/>
            <person name="Luo M."/>
            <person name="Machado C.A."/>
            <person name="Makalowski W."/>
            <person name="Marzo M."/>
            <person name="Matsuda M."/>
            <person name="Matzkin L."/>
            <person name="McAllister B."/>
            <person name="McBride C.S."/>
            <person name="McKernan B."/>
            <person name="McKernan K."/>
            <person name="Mendez-Lago M."/>
            <person name="Minx P."/>
            <person name="Mollenhauer M.U."/>
            <person name="Montooth K."/>
            <person name="Mount S.M."/>
            <person name="Mu X."/>
            <person name="Myers E."/>
            <person name="Negre B."/>
            <person name="Newfeld S."/>
            <person name="Nielsen R."/>
            <person name="Noor M.A."/>
            <person name="O'Grady P."/>
            <person name="Pachter L."/>
            <person name="Papaceit M."/>
            <person name="Parisi M.J."/>
            <person name="Parisi M."/>
            <person name="Parts L."/>
            <person name="Pedersen J.S."/>
            <person name="Pesole G."/>
            <person name="Phillippy A.M."/>
            <person name="Ponting C.P."/>
            <person name="Pop M."/>
            <person name="Porcelli D."/>
            <person name="Powell J.R."/>
            <person name="Prohaska S."/>
            <person name="Pruitt K."/>
            <person name="Puig M."/>
            <person name="Quesneville H."/>
            <person name="Ram K.R."/>
            <person name="Rand D."/>
            <person name="Rasmussen M.D."/>
            <person name="Reed L.K."/>
            <person name="Reenan R."/>
            <person name="Reily A."/>
            <person name="Remington K.A."/>
            <person name="Rieger T.T."/>
            <person name="Ritchie M.G."/>
            <person name="Robin C."/>
            <person name="Rogers Y.H."/>
            <person name="Rohde C."/>
            <person name="Rozas J."/>
            <person name="Rubenfield M.J."/>
            <person name="Ruiz A."/>
            <person name="Russo S."/>
            <person name="Salzberg S.L."/>
            <person name="Sanchez-Gracia A."/>
            <person name="Saranga D.J."/>
            <person name="Sato H."/>
            <person name="Schaeffer S.W."/>
            <person name="Schatz M.C."/>
            <person name="Schlenke T."/>
            <person name="Schwartz R."/>
            <person name="Segarra C."/>
            <person name="Singh R.S."/>
            <person name="Sirot L."/>
            <person name="Sirota M."/>
            <person name="Sisneros N.B."/>
            <person name="Smith C.D."/>
            <person name="Smith T.F."/>
            <person name="Spieth J."/>
            <person name="Stage D.E."/>
            <person name="Stark A."/>
            <person name="Stephan W."/>
            <person name="Strausberg R.L."/>
            <person name="Strempel S."/>
            <person name="Sturgill D."/>
            <person name="Sutton G."/>
            <person name="Sutton G.G."/>
            <person name="Tao W."/>
            <person name="Teichmann S."/>
            <person name="Tobari Y.N."/>
            <person name="Tomimura Y."/>
            <person name="Tsolas J.M."/>
            <person name="Valente V.L."/>
            <person name="Venter E."/>
            <person name="Venter J.C."/>
            <person name="Vicario S."/>
            <person name="Vieira F.G."/>
            <person name="Vilella A.J."/>
            <person name="Villasante A."/>
            <person name="Walenz B."/>
            <person name="Wang J."/>
            <person name="Wasserman M."/>
            <person name="Watts T."/>
            <person name="Wilson D."/>
            <person name="Wilson R.K."/>
            <person name="Wing R.A."/>
            <person name="Wolfner M.F."/>
            <person name="Wong A."/>
            <person name="Wong G.K."/>
            <person name="Wu C.I."/>
            <person name="Wu G."/>
            <person name="Yamamoto D."/>
            <person name="Yang H.P."/>
            <person name="Yang S.P."/>
            <person name="Yorke J.A."/>
            <person name="Yoshida K."/>
            <person name="Zdobnov E."/>
            <person name="Zhang P."/>
            <person name="Zhang Y."/>
            <person name="Zimin A.V."/>
            <person name="Baldwin J."/>
            <person name="Abdouelleil A."/>
            <person name="Abdulkadir J."/>
            <person name="Abebe A."/>
            <person name="Abera B."/>
            <person name="Abreu J."/>
            <person name="Acer S.C."/>
            <person name="Aftuck L."/>
            <person name="Alexander A."/>
            <person name="An P."/>
            <person name="Anderson E."/>
            <person name="Anderson S."/>
            <person name="Arachi H."/>
            <person name="Azer M."/>
            <person name="Bachantsang P."/>
            <person name="Barry A."/>
            <person name="Bayul T."/>
            <person name="Berlin A."/>
            <person name="Bessette D."/>
            <person name="Bloom T."/>
            <person name="Blye J."/>
            <person name="Boguslavskiy L."/>
            <person name="Bonnet C."/>
            <person name="Boukhgalter B."/>
            <person name="Bourzgui I."/>
            <person name="Brown A."/>
            <person name="Cahill P."/>
            <person name="Channer S."/>
            <person name="Cheshatsang Y."/>
            <person name="Chuda L."/>
            <person name="Citroen M."/>
            <person name="Collymore A."/>
            <person name="Cooke P."/>
            <person name="Costello M."/>
            <person name="D'Aco K."/>
            <person name="Daza R."/>
            <person name="De Haan G."/>
            <person name="DeGray S."/>
            <person name="DeMaso C."/>
            <person name="Dhargay N."/>
            <person name="Dooley K."/>
            <person name="Dooley E."/>
            <person name="Doricent M."/>
            <person name="Dorje P."/>
            <person name="Dorjee K."/>
            <person name="Dupes A."/>
            <person name="Elong R."/>
            <person name="Falk J."/>
            <person name="Farina A."/>
            <person name="Faro S."/>
            <person name="Ferguson D."/>
            <person name="Fisher S."/>
            <person name="Foley C.D."/>
            <person name="Franke A."/>
            <person name="Friedrich D."/>
            <person name="Gadbois L."/>
            <person name="Gearin G."/>
            <person name="Gearin C.R."/>
            <person name="Giannoukos G."/>
            <person name="Goode T."/>
            <person name="Graham J."/>
            <person name="Grandbois E."/>
            <person name="Grewal S."/>
            <person name="Gyaltsen K."/>
            <person name="Hafez N."/>
            <person name="Hagos B."/>
            <person name="Hall J."/>
            <person name="Henson C."/>
            <person name="Hollinger A."/>
            <person name="Honan T."/>
            <person name="Huard M.D."/>
            <person name="Hughes L."/>
            <person name="Hurhula B."/>
            <person name="Husby M.E."/>
            <person name="Kamat A."/>
            <person name="Kanga B."/>
            <person name="Kashin S."/>
            <person name="Khazanovich D."/>
            <person name="Kisner P."/>
            <person name="Lance K."/>
            <person name="Lara M."/>
            <person name="Lee W."/>
            <person name="Lennon N."/>
            <person name="Letendre F."/>
            <person name="LeVine R."/>
            <person name="Lipovsky A."/>
            <person name="Liu X."/>
            <person name="Liu J."/>
            <person name="Liu S."/>
            <person name="Lokyitsang T."/>
            <person name="Lokyitsang Y."/>
            <person name="Lubonja R."/>
            <person name="Lui A."/>
            <person name="MacDonald P."/>
            <person name="Magnisalis V."/>
            <person name="Maru K."/>
            <person name="Matthews C."/>
            <person name="McCusker W."/>
            <person name="McDonough S."/>
            <person name="Mehta T."/>
            <person name="Meldrim J."/>
            <person name="Meneus L."/>
            <person name="Mihai O."/>
            <person name="Mihalev A."/>
            <person name="Mihova T."/>
            <person name="Mittelman R."/>
            <person name="Mlenga V."/>
            <person name="Montmayeur A."/>
            <person name="Mulrain L."/>
            <person name="Navidi A."/>
            <person name="Naylor J."/>
            <person name="Negash T."/>
            <person name="Nguyen T."/>
            <person name="Nguyen N."/>
            <person name="Nicol R."/>
            <person name="Norbu C."/>
            <person name="Norbu N."/>
            <person name="Novod N."/>
            <person name="O'Neill B."/>
            <person name="Osman S."/>
            <person name="Markiewicz E."/>
            <person name="Oyono O.L."/>
            <person name="Patti C."/>
            <person name="Phunkhang P."/>
            <person name="Pierre F."/>
            <person name="Priest M."/>
            <person name="Raghuraman S."/>
            <person name="Rege F."/>
            <person name="Reyes R."/>
            <person name="Rise C."/>
            <person name="Rogov P."/>
            <person name="Ross K."/>
            <person name="Ryan E."/>
            <person name="Settipalli S."/>
            <person name="Shea T."/>
            <person name="Sherpa N."/>
            <person name="Shi L."/>
            <person name="Shih D."/>
            <person name="Sparrow T."/>
            <person name="Spaulding J."/>
            <person name="Stalker J."/>
            <person name="Stange-Thomann N."/>
            <person name="Stavropoulos S."/>
            <person name="Stone C."/>
            <person name="Strader C."/>
            <person name="Tesfaye S."/>
            <person name="Thomson T."/>
            <person name="Thoulutsang Y."/>
            <person name="Thoulutsang D."/>
            <person name="Topham K."/>
            <person name="Topping I."/>
            <person name="Tsamla T."/>
            <person name="Vassiliev H."/>
            <person name="Vo A."/>
            <person name="Wangchuk T."/>
            <person name="Wangdi T."/>
            <person name="Weiand M."/>
            <person name="Wilkinson J."/>
            <person name="Wilson A."/>
            <person name="Yadav S."/>
            <person name="Young G."/>
            <person name="Yu Q."/>
            <person name="Zembek L."/>
            <person name="Zhong D."/>
            <person name="Zimmer A."/>
            <person name="Zwirko Z."/>
            <person name="Jaffe D.B."/>
            <person name="Alvarez P."/>
            <person name="Brockman W."/>
            <person name="Butler J."/>
            <person name="Chin C."/>
            <person name="Gnerre S."/>
            <person name="Grabherr M."/>
            <person name="Kleber M."/>
            <person name="Mauceli E."/>
            <person name="MacCallum I."/>
        </authorList>
    </citation>
    <scope>NUCLEOTIDE SEQUENCE [LARGE SCALE GENOMIC DNA]</scope>
    <source>
        <strain evidence="8">TSC#14024-0371.13</strain>
        <strain evidence="10">Tucson 14024-0371.13</strain>
    </source>
</reference>
<feature type="domain" description="RING-type" evidence="7">
    <location>
        <begin position="65"/>
        <end position="105"/>
    </location>
</feature>
<dbReference type="GO" id="GO:0061630">
    <property type="term" value="F:ubiquitin protein ligase activity"/>
    <property type="evidence" value="ECO:0007669"/>
    <property type="project" value="TreeGrafter"/>
</dbReference>
<keyword evidence="1" id="KW-0479">Metal-binding</keyword>
<gene>
    <name evidence="8" type="primary">Dana\GF16744</name>
    <name evidence="8" type="synonym">dana_GLEANR_18010</name>
    <name evidence="8" type="ORF">GF16744</name>
</gene>
<dbReference type="SUPFAM" id="SSF57850">
    <property type="entry name" value="RING/U-box"/>
    <property type="match status" value="2"/>
</dbReference>
<keyword evidence="10" id="KW-1185">Reference proteome</keyword>
<feature type="signal peptide" evidence="6">
    <location>
        <begin position="1"/>
        <end position="16"/>
    </location>
</feature>
<name>B3LZ48_DROAN</name>
<dbReference type="Gene3D" id="3.30.40.10">
    <property type="entry name" value="Zinc/RING finger domain, C3HC4 (zinc finger)"/>
    <property type="match status" value="2"/>
</dbReference>